<keyword evidence="2 4" id="KW-0697">Rotamase</keyword>
<dbReference type="GO" id="GO:0005829">
    <property type="term" value="C:cytosol"/>
    <property type="evidence" value="ECO:0007669"/>
    <property type="project" value="TreeGrafter"/>
</dbReference>
<evidence type="ECO:0000313" key="7">
    <source>
        <dbReference type="EMBL" id="CAE0113847.1"/>
    </source>
</evidence>
<accession>A0A7S3EX89</accession>
<dbReference type="InterPro" id="IPR051370">
    <property type="entry name" value="PPIase_Pin1"/>
</dbReference>
<sequence>MSVVAARHLLIKFSGSRNPVSRRTGQSTASVTDEQAIAELTQYAEKIKSEGATEAVFAKYAEQRSDCGSFKQGGDLGAFGPGEMQKQFEDGTRNCAVGEMSPIVLSDSGYHLIFRTK</sequence>
<protein>
    <recommendedName>
        <fullName evidence="5">Peptidyl-prolyl cis-trans isomerase</fullName>
        <ecNumber evidence="5">5.2.1.8</ecNumber>
    </recommendedName>
</protein>
<feature type="domain" description="PpiC" evidence="6">
    <location>
        <begin position="1"/>
        <end position="117"/>
    </location>
</feature>
<proteinExistence type="predicted"/>
<evidence type="ECO:0000259" key="6">
    <source>
        <dbReference type="PROSITE" id="PS50198"/>
    </source>
</evidence>
<dbReference type="InterPro" id="IPR000297">
    <property type="entry name" value="PPIase_PpiC"/>
</dbReference>
<reference evidence="7" key="1">
    <citation type="submission" date="2021-01" db="EMBL/GenBank/DDBJ databases">
        <authorList>
            <person name="Corre E."/>
            <person name="Pelletier E."/>
            <person name="Niang G."/>
            <person name="Scheremetjew M."/>
            <person name="Finn R."/>
            <person name="Kale V."/>
            <person name="Holt S."/>
            <person name="Cochrane G."/>
            <person name="Meng A."/>
            <person name="Brown T."/>
            <person name="Cohen L."/>
        </authorList>
    </citation>
    <scope>NUCLEOTIDE SEQUENCE</scope>
    <source>
        <strain evidence="7">CCMP281</strain>
    </source>
</reference>
<dbReference type="PROSITE" id="PS50198">
    <property type="entry name" value="PPIC_PPIASE_2"/>
    <property type="match status" value="1"/>
</dbReference>
<evidence type="ECO:0000256" key="2">
    <source>
        <dbReference type="ARBA" id="ARBA00023110"/>
    </source>
</evidence>
<keyword evidence="3 4" id="KW-0413">Isomerase</keyword>
<evidence type="ECO:0000256" key="1">
    <source>
        <dbReference type="ARBA" id="ARBA00000971"/>
    </source>
</evidence>
<dbReference type="EC" id="5.2.1.8" evidence="5"/>
<dbReference type="Gene3D" id="3.10.50.40">
    <property type="match status" value="1"/>
</dbReference>
<dbReference type="AlphaFoldDB" id="A0A7S3EX89"/>
<dbReference type="PANTHER" id="PTHR10657">
    <property type="entry name" value="PEPTIDYL-PROLYL CIS-TRANS ISOMERASE"/>
    <property type="match status" value="1"/>
</dbReference>
<dbReference type="SUPFAM" id="SSF54534">
    <property type="entry name" value="FKBP-like"/>
    <property type="match status" value="1"/>
</dbReference>
<evidence type="ECO:0000256" key="4">
    <source>
        <dbReference type="PROSITE-ProRule" id="PRU00278"/>
    </source>
</evidence>
<dbReference type="GO" id="GO:0005634">
    <property type="term" value="C:nucleus"/>
    <property type="evidence" value="ECO:0007669"/>
    <property type="project" value="TreeGrafter"/>
</dbReference>
<evidence type="ECO:0000256" key="5">
    <source>
        <dbReference type="RuleBase" id="RU363014"/>
    </source>
</evidence>
<gene>
    <name evidence="7" type="ORF">HERI1096_LOCUS14521</name>
</gene>
<dbReference type="GO" id="GO:0003755">
    <property type="term" value="F:peptidyl-prolyl cis-trans isomerase activity"/>
    <property type="evidence" value="ECO:0007669"/>
    <property type="project" value="UniProtKB-UniRule"/>
</dbReference>
<comment type="catalytic activity">
    <reaction evidence="1 5">
        <text>[protein]-peptidylproline (omega=180) = [protein]-peptidylproline (omega=0)</text>
        <dbReference type="Rhea" id="RHEA:16237"/>
        <dbReference type="Rhea" id="RHEA-COMP:10747"/>
        <dbReference type="Rhea" id="RHEA-COMP:10748"/>
        <dbReference type="ChEBI" id="CHEBI:83833"/>
        <dbReference type="ChEBI" id="CHEBI:83834"/>
        <dbReference type="EC" id="5.2.1.8"/>
    </reaction>
</comment>
<dbReference type="PANTHER" id="PTHR10657:SF4">
    <property type="entry name" value="PEPTIDYL-PROLYL CIS-TRANS ISOMERASE-RELATED"/>
    <property type="match status" value="1"/>
</dbReference>
<dbReference type="InterPro" id="IPR046357">
    <property type="entry name" value="PPIase_dom_sf"/>
</dbReference>
<dbReference type="Pfam" id="PF00639">
    <property type="entry name" value="Rotamase"/>
    <property type="match status" value="1"/>
</dbReference>
<name>A0A7S3EX89_9EUKA</name>
<evidence type="ECO:0000256" key="3">
    <source>
        <dbReference type="ARBA" id="ARBA00023235"/>
    </source>
</evidence>
<dbReference type="EMBL" id="HBHX01026011">
    <property type="protein sequence ID" value="CAE0113847.1"/>
    <property type="molecule type" value="Transcribed_RNA"/>
</dbReference>
<organism evidence="7">
    <name type="scientific">Haptolina ericina</name>
    <dbReference type="NCBI Taxonomy" id="156174"/>
    <lineage>
        <taxon>Eukaryota</taxon>
        <taxon>Haptista</taxon>
        <taxon>Haptophyta</taxon>
        <taxon>Prymnesiophyceae</taxon>
        <taxon>Prymnesiales</taxon>
        <taxon>Prymnesiaceae</taxon>
        <taxon>Haptolina</taxon>
    </lineage>
</organism>